<dbReference type="PANTHER" id="PTHR11061:SF30">
    <property type="entry name" value="TRNA (URACIL(54)-C(5))-METHYLTRANSFERASE"/>
    <property type="match status" value="1"/>
</dbReference>
<sequence length="551" mass="61804">MKKGGIYTGYVESVDFPNKGNVIVKTEEDGQTIEEKAVVKNSIPGQTVKFMVNKKKHGKCEGRLLEVVCQADTETNERCEHFGKCGGCVYQTVKYEEQLKMKENAVKKLLAPVINTEYEWEGIIGSPVSSEYRNKMEFSFGDEVKDGPIALGLHKRNSMYDIVTVTGCKIVDNDYRKILKCVYDYALEKNLTYYHKMKHEGYLRHLLVRKAVKTGQILVDIVTTTINDIPMDELADRLKALSLDGEITGFLHTYNDSVADAVINEKTDIVFGRDYIEEELLGLKFKITTFSFFQTNSLGAEVLYSKARDYVGTTKDKVIFDLYSGTGTIAQILAPVAKKVIGVEIIPEAVNAAKINAGINGLDNCEFIADDVLNALDNIKDKPDFIVLDPPRDGINPKALKKIIDFGVDSMVYISCKPTSLARDLVMLQESGYEVKKGCCIDMFPNTGHVETVVLLSQQKPDDRIEVEIELDELDLTSADSKATYKEIQEYVLEKYGLKVSNLYISQEKRKCGIEVGVNYNLPKSEDSRQPQCPVEKEMAIKDALKHFGMI</sequence>
<dbReference type="GO" id="GO:0032259">
    <property type="term" value="P:methylation"/>
    <property type="evidence" value="ECO:0007669"/>
    <property type="project" value="UniProtKB-KW"/>
</dbReference>
<dbReference type="InterPro" id="IPR010280">
    <property type="entry name" value="U5_MeTrfase_fam"/>
</dbReference>
<dbReference type="Gene3D" id="3.40.50.150">
    <property type="entry name" value="Vaccinia Virus protein VP39"/>
    <property type="match status" value="1"/>
</dbReference>
<dbReference type="InterPro" id="IPR030390">
    <property type="entry name" value="MeTrfase_TrmA_AS"/>
</dbReference>
<evidence type="ECO:0000256" key="2">
    <source>
        <dbReference type="ARBA" id="ARBA00022679"/>
    </source>
</evidence>
<dbReference type="NCBIfam" id="TIGR00479">
    <property type="entry name" value="rumA"/>
    <property type="match status" value="1"/>
</dbReference>
<keyword evidence="7" id="KW-1185">Reference proteome</keyword>
<evidence type="ECO:0000313" key="6">
    <source>
        <dbReference type="EMBL" id="MEQ2379665.1"/>
    </source>
</evidence>
<feature type="active site" description="Nucleophile" evidence="4">
    <location>
        <position position="416"/>
    </location>
</feature>
<dbReference type="Pfam" id="PF05958">
    <property type="entry name" value="tRNA_U5-meth_tr"/>
    <property type="match status" value="1"/>
</dbReference>
<comment type="caution">
    <text evidence="6">The sequence shown here is derived from an EMBL/GenBank/DDBJ whole genome shotgun (WGS) entry which is preliminary data.</text>
</comment>
<organism evidence="6 7">
    <name type="scientific">[Lactobacillus] rogosae</name>
    <dbReference type="NCBI Taxonomy" id="706562"/>
    <lineage>
        <taxon>Bacteria</taxon>
        <taxon>Bacillati</taxon>
        <taxon>Bacillota</taxon>
        <taxon>Clostridia</taxon>
        <taxon>Lachnospirales</taxon>
        <taxon>Lachnospiraceae</taxon>
        <taxon>Lachnospira</taxon>
    </lineage>
</organism>
<feature type="active site" evidence="5">
    <location>
        <position position="416"/>
    </location>
</feature>
<evidence type="ECO:0000313" key="7">
    <source>
        <dbReference type="Proteomes" id="UP001442364"/>
    </source>
</evidence>
<feature type="binding site" evidence="4">
    <location>
        <position position="323"/>
    </location>
    <ligand>
        <name>S-adenosyl-L-methionine</name>
        <dbReference type="ChEBI" id="CHEBI:59789"/>
    </ligand>
</feature>
<feature type="binding site" evidence="4">
    <location>
        <position position="294"/>
    </location>
    <ligand>
        <name>S-adenosyl-L-methionine</name>
        <dbReference type="ChEBI" id="CHEBI:59789"/>
    </ligand>
</feature>
<proteinExistence type="inferred from homology"/>
<feature type="binding site" evidence="4">
    <location>
        <position position="344"/>
    </location>
    <ligand>
        <name>S-adenosyl-L-methionine</name>
        <dbReference type="ChEBI" id="CHEBI:59789"/>
    </ligand>
</feature>
<dbReference type="EC" id="2.1.1.190" evidence="6"/>
<dbReference type="SUPFAM" id="SSF53335">
    <property type="entry name" value="S-adenosyl-L-methionine-dependent methyltransferases"/>
    <property type="match status" value="1"/>
</dbReference>
<protein>
    <submittedName>
        <fullName evidence="6">23S rRNA (Uracil(1939)-C(5))-methyltransferase RlmD</fullName>
        <ecNumber evidence="6">2.1.1.190</ecNumber>
    </submittedName>
</protein>
<dbReference type="RefSeq" id="WP_349153567.1">
    <property type="nucleotide sequence ID" value="NZ_JBBMER010000004.1"/>
</dbReference>
<dbReference type="Gene3D" id="2.40.50.140">
    <property type="entry name" value="Nucleic acid-binding proteins"/>
    <property type="match status" value="1"/>
</dbReference>
<keyword evidence="2 4" id="KW-0808">Transferase</keyword>
<dbReference type="GO" id="GO:0008168">
    <property type="term" value="F:methyltransferase activity"/>
    <property type="evidence" value="ECO:0007669"/>
    <property type="project" value="UniProtKB-KW"/>
</dbReference>
<dbReference type="InterPro" id="IPR029063">
    <property type="entry name" value="SAM-dependent_MTases_sf"/>
</dbReference>
<feature type="binding site" evidence="4">
    <location>
        <position position="389"/>
    </location>
    <ligand>
        <name>S-adenosyl-L-methionine</name>
        <dbReference type="ChEBI" id="CHEBI:59789"/>
    </ligand>
</feature>
<dbReference type="EMBL" id="JBBMER010000004">
    <property type="protein sequence ID" value="MEQ2379665.1"/>
    <property type="molecule type" value="Genomic_DNA"/>
</dbReference>
<evidence type="ECO:0000256" key="4">
    <source>
        <dbReference type="PROSITE-ProRule" id="PRU01024"/>
    </source>
</evidence>
<evidence type="ECO:0000256" key="5">
    <source>
        <dbReference type="PROSITE-ProRule" id="PRU10015"/>
    </source>
</evidence>
<comment type="similarity">
    <text evidence="4">Belongs to the class I-like SAM-binding methyltransferase superfamily. RNA M5U methyltransferase family.</text>
</comment>
<dbReference type="Gene3D" id="2.40.50.1070">
    <property type="match status" value="1"/>
</dbReference>
<dbReference type="Proteomes" id="UP001442364">
    <property type="component" value="Unassembled WGS sequence"/>
</dbReference>
<reference evidence="6 7" key="1">
    <citation type="submission" date="2024-03" db="EMBL/GenBank/DDBJ databases">
        <title>Human intestinal bacterial collection.</title>
        <authorList>
            <person name="Pauvert C."/>
            <person name="Hitch T.C.A."/>
            <person name="Clavel T."/>
        </authorList>
    </citation>
    <scope>NUCLEOTIDE SEQUENCE [LARGE SCALE GENOMIC DNA]</scope>
    <source>
        <strain evidence="6 7">CLA-AA-H255</strain>
    </source>
</reference>
<name>A0ABV1BV98_9FIRM</name>
<keyword evidence="3 4" id="KW-0949">S-adenosyl-L-methionine</keyword>
<gene>
    <name evidence="6" type="primary">rlmD</name>
    <name evidence="6" type="ORF">WMO14_07205</name>
</gene>
<evidence type="ECO:0000256" key="3">
    <source>
        <dbReference type="ARBA" id="ARBA00022691"/>
    </source>
</evidence>
<dbReference type="PROSITE" id="PS01230">
    <property type="entry name" value="TRMA_1"/>
    <property type="match status" value="1"/>
</dbReference>
<dbReference type="PROSITE" id="PS51687">
    <property type="entry name" value="SAM_MT_RNA_M5U"/>
    <property type="match status" value="1"/>
</dbReference>
<dbReference type="InterPro" id="IPR012340">
    <property type="entry name" value="NA-bd_OB-fold"/>
</dbReference>
<accession>A0ABV1BV98</accession>
<dbReference type="PANTHER" id="PTHR11061">
    <property type="entry name" value="RNA M5U METHYLTRANSFERASE"/>
    <property type="match status" value="1"/>
</dbReference>
<keyword evidence="1 4" id="KW-0489">Methyltransferase</keyword>
<dbReference type="CDD" id="cd02440">
    <property type="entry name" value="AdoMet_MTases"/>
    <property type="match status" value="1"/>
</dbReference>
<evidence type="ECO:0000256" key="1">
    <source>
        <dbReference type="ARBA" id="ARBA00022603"/>
    </source>
</evidence>